<dbReference type="NCBIfam" id="TIGR00082">
    <property type="entry name" value="rbfA"/>
    <property type="match status" value="1"/>
</dbReference>
<gene>
    <name evidence="2" type="primary">rbfA</name>
    <name evidence="3" type="ORF">JCM21531_890</name>
</gene>
<accession>W4V3X1</accession>
<dbReference type="GO" id="GO:0043024">
    <property type="term" value="F:ribosomal small subunit binding"/>
    <property type="evidence" value="ECO:0007669"/>
    <property type="project" value="TreeGrafter"/>
</dbReference>
<protein>
    <recommendedName>
        <fullName evidence="2">Ribosome-binding factor A</fullName>
    </recommendedName>
</protein>
<evidence type="ECO:0000256" key="1">
    <source>
        <dbReference type="ARBA" id="ARBA00022517"/>
    </source>
</evidence>
<dbReference type="InterPro" id="IPR020053">
    <property type="entry name" value="Ribosome-bd_factorA_CS"/>
</dbReference>
<keyword evidence="4" id="KW-1185">Reference proteome</keyword>
<comment type="subunit">
    <text evidence="2">Monomer. Binds 30S ribosomal subunits, but not 50S ribosomal subunits or 70S ribosomes.</text>
</comment>
<comment type="caution">
    <text evidence="3">The sequence shown here is derived from an EMBL/GenBank/DDBJ whole genome shotgun (WGS) entry which is preliminary data.</text>
</comment>
<evidence type="ECO:0000313" key="4">
    <source>
        <dbReference type="Proteomes" id="UP000019109"/>
    </source>
</evidence>
<dbReference type="RefSeq" id="WP_038287300.1">
    <property type="nucleotide sequence ID" value="NZ_BAVR01000007.1"/>
</dbReference>
<comment type="similarity">
    <text evidence="2">Belongs to the RbfA family.</text>
</comment>
<dbReference type="Proteomes" id="UP000019109">
    <property type="component" value="Unassembled WGS sequence"/>
</dbReference>
<dbReference type="OrthoDB" id="307788at2"/>
<dbReference type="PANTHER" id="PTHR33515">
    <property type="entry name" value="RIBOSOME-BINDING FACTOR A, CHLOROPLASTIC-RELATED"/>
    <property type="match status" value="1"/>
</dbReference>
<reference evidence="3" key="1">
    <citation type="journal article" date="2014" name="Genome Announc.">
        <title>Draft Genome Sequence of Clostridium straminisolvens Strain JCM 21531T, Isolated from a Cellulose-Degrading Bacterial Community.</title>
        <authorList>
            <person name="Yuki M."/>
            <person name="Oshima K."/>
            <person name="Suda W."/>
            <person name="Sakamoto M."/>
            <person name="Kitamura K."/>
            <person name="Iida T."/>
            <person name="Hattori M."/>
            <person name="Ohkuma M."/>
        </authorList>
    </citation>
    <scope>NUCLEOTIDE SEQUENCE [LARGE SCALE GENOMIC DNA]</scope>
    <source>
        <strain evidence="3">JCM 21531</strain>
    </source>
</reference>
<dbReference type="SUPFAM" id="SSF89919">
    <property type="entry name" value="Ribosome-binding factor A, RbfA"/>
    <property type="match status" value="1"/>
</dbReference>
<evidence type="ECO:0000313" key="3">
    <source>
        <dbReference type="EMBL" id="GAE87518.1"/>
    </source>
</evidence>
<name>W4V3X1_9FIRM</name>
<dbReference type="InterPro" id="IPR015946">
    <property type="entry name" value="KH_dom-like_a/b"/>
</dbReference>
<dbReference type="InterPro" id="IPR000238">
    <property type="entry name" value="RbfA"/>
</dbReference>
<dbReference type="STRING" id="1294263.JCM21531_890"/>
<dbReference type="GO" id="GO:0005829">
    <property type="term" value="C:cytosol"/>
    <property type="evidence" value="ECO:0007669"/>
    <property type="project" value="TreeGrafter"/>
</dbReference>
<sequence>MERIERISEEIKREMSGIIQNELKDPRLSKLISITHLNVTKDLRYAKVYVSVMGSEEEKASALEGLKSAAGFIRREIGRRVQIRYTPEIHFELDNSIEKGAYITKLINETSGQDNSAKGSEDA</sequence>
<dbReference type="AlphaFoldDB" id="W4V3X1"/>
<dbReference type="InterPro" id="IPR023799">
    <property type="entry name" value="RbfA_dom_sf"/>
</dbReference>
<proteinExistence type="inferred from homology"/>
<organism evidence="3 4">
    <name type="scientific">Acetivibrio straminisolvens JCM 21531</name>
    <dbReference type="NCBI Taxonomy" id="1294263"/>
    <lineage>
        <taxon>Bacteria</taxon>
        <taxon>Bacillati</taxon>
        <taxon>Bacillota</taxon>
        <taxon>Clostridia</taxon>
        <taxon>Eubacteriales</taxon>
        <taxon>Oscillospiraceae</taxon>
        <taxon>Acetivibrio</taxon>
    </lineage>
</organism>
<dbReference type="HAMAP" id="MF_00003">
    <property type="entry name" value="RbfA"/>
    <property type="match status" value="1"/>
</dbReference>
<evidence type="ECO:0000256" key="2">
    <source>
        <dbReference type="HAMAP-Rule" id="MF_00003"/>
    </source>
</evidence>
<dbReference type="PROSITE" id="PS01319">
    <property type="entry name" value="RBFA"/>
    <property type="match status" value="1"/>
</dbReference>
<dbReference type="Gene3D" id="3.30.300.20">
    <property type="match status" value="1"/>
</dbReference>
<keyword evidence="2" id="KW-0963">Cytoplasm</keyword>
<dbReference type="Pfam" id="PF02033">
    <property type="entry name" value="RBFA"/>
    <property type="match status" value="1"/>
</dbReference>
<comment type="subcellular location">
    <subcellularLocation>
        <location evidence="2">Cytoplasm</location>
    </subcellularLocation>
</comment>
<dbReference type="EMBL" id="BAVR01000007">
    <property type="protein sequence ID" value="GAE87518.1"/>
    <property type="molecule type" value="Genomic_DNA"/>
</dbReference>
<dbReference type="PANTHER" id="PTHR33515:SF1">
    <property type="entry name" value="RIBOSOME-BINDING FACTOR A, CHLOROPLASTIC-RELATED"/>
    <property type="match status" value="1"/>
</dbReference>
<dbReference type="GO" id="GO:0030490">
    <property type="term" value="P:maturation of SSU-rRNA"/>
    <property type="evidence" value="ECO:0007669"/>
    <property type="project" value="UniProtKB-UniRule"/>
</dbReference>
<comment type="function">
    <text evidence="2">One of several proteins that assist in the late maturation steps of the functional core of the 30S ribosomal subunit. Associates with free 30S ribosomal subunits (but not with 30S subunits that are part of 70S ribosomes or polysomes). Required for efficient processing of 16S rRNA. May interact with the 5'-terminal helix region of 16S rRNA.</text>
</comment>
<keyword evidence="1 2" id="KW-0690">Ribosome biogenesis</keyword>